<name>A0A379JT19_ECTOL</name>
<accession>A0A379JT19</accession>
<gene>
    <name evidence="1" type="ORF">NCTC10692_02236</name>
</gene>
<proteinExistence type="predicted"/>
<reference evidence="1 2" key="1">
    <citation type="submission" date="2018-06" db="EMBL/GenBank/DDBJ databases">
        <authorList>
            <consortium name="Pathogen Informatics"/>
            <person name="Doyle S."/>
        </authorList>
    </citation>
    <scope>NUCLEOTIDE SEQUENCE [LARGE SCALE GENOMIC DNA]</scope>
    <source>
        <strain evidence="1 2">NCTC10692</strain>
    </source>
</reference>
<dbReference type="AlphaFoldDB" id="A0A379JT19"/>
<dbReference type="Proteomes" id="UP000255303">
    <property type="component" value="Unassembled WGS sequence"/>
</dbReference>
<sequence>MLGAPHTQTLTPSLALGLCLTTHEYAIGRHGDHEPKAFAQQLRFEITPLTVVQMGQGTAVTILALLAVEQADTPIAGIDQCLQATSGLHGEGLIATALAPQLRCVDADQANAAPIGQAHGVAIDHLAHGNLSQICA</sequence>
<evidence type="ECO:0000313" key="1">
    <source>
        <dbReference type="EMBL" id="SUD51777.1"/>
    </source>
</evidence>
<organism evidence="1 2">
    <name type="scientific">Ectopseudomonas oleovorans</name>
    <name type="common">Pseudomonas oleovorans</name>
    <dbReference type="NCBI Taxonomy" id="301"/>
    <lineage>
        <taxon>Bacteria</taxon>
        <taxon>Pseudomonadati</taxon>
        <taxon>Pseudomonadota</taxon>
        <taxon>Gammaproteobacteria</taxon>
        <taxon>Pseudomonadales</taxon>
        <taxon>Pseudomonadaceae</taxon>
        <taxon>Ectopseudomonas</taxon>
    </lineage>
</organism>
<protein>
    <submittedName>
        <fullName evidence="1">Uncharacterized protein</fullName>
    </submittedName>
</protein>
<dbReference type="EMBL" id="UGUV01000002">
    <property type="protein sequence ID" value="SUD51777.1"/>
    <property type="molecule type" value="Genomic_DNA"/>
</dbReference>
<evidence type="ECO:0000313" key="2">
    <source>
        <dbReference type="Proteomes" id="UP000255303"/>
    </source>
</evidence>